<comment type="catalytic activity">
    <reaction evidence="1 6">
        <text>7,8-dihydroneopterin = 6-hydroxymethyl-7,8-dihydropterin + glycolaldehyde</text>
        <dbReference type="Rhea" id="RHEA:10540"/>
        <dbReference type="ChEBI" id="CHEBI:17001"/>
        <dbReference type="ChEBI" id="CHEBI:17071"/>
        <dbReference type="ChEBI" id="CHEBI:44841"/>
        <dbReference type="EC" id="4.1.2.25"/>
    </reaction>
</comment>
<comment type="pathway">
    <text evidence="2 6">Cofactor biosynthesis; tetrahydrofolate biosynthesis; 2-amino-4-hydroxy-6-hydroxymethyl-7,8-dihydropteridine diphosphate from 7,8-dihydroneopterin triphosphate: step 3/4.</text>
</comment>
<dbReference type="PANTHER" id="PTHR42844">
    <property type="entry name" value="DIHYDRONEOPTERIN ALDOLASE 1-RELATED"/>
    <property type="match status" value="1"/>
</dbReference>
<evidence type="ECO:0000256" key="4">
    <source>
        <dbReference type="ARBA" id="ARBA00022909"/>
    </source>
</evidence>
<gene>
    <name evidence="9" type="ORF">JGI4_00933</name>
    <name evidence="8" type="ORF">JGI8_02199</name>
</gene>
<sequence>MSKTGIIRIKNAIFYGYHGVHTSEQNSGGRFEVDVDLYCDISDAMQTDSLKSTVDYEQVYNFLKDLITEKRFYLIESLASRIAEGLIKKFDRVQKVVVKVRKPSPPVGGVVDCVEVEVEMKRD</sequence>
<dbReference type="SMART" id="SM00905">
    <property type="entry name" value="FolB"/>
    <property type="match status" value="1"/>
</dbReference>
<dbReference type="EMBL" id="FAOP01000004">
    <property type="protein sequence ID" value="CUU04117.1"/>
    <property type="molecule type" value="Genomic_DNA"/>
</dbReference>
<dbReference type="STRING" id="1633631.GCA_001442925_00932"/>
<dbReference type="GO" id="GO:0005737">
    <property type="term" value="C:cytoplasm"/>
    <property type="evidence" value="ECO:0007669"/>
    <property type="project" value="TreeGrafter"/>
</dbReference>
<evidence type="ECO:0000256" key="6">
    <source>
        <dbReference type="RuleBase" id="RU362079"/>
    </source>
</evidence>
<accession>A0A0P1MEF8</accession>
<dbReference type="UniPathway" id="UPA00077">
    <property type="reaction ID" value="UER00154"/>
</dbReference>
<dbReference type="InterPro" id="IPR043133">
    <property type="entry name" value="GTP-CH-I_C/QueF"/>
</dbReference>
<dbReference type="NCBIfam" id="TIGR00526">
    <property type="entry name" value="folB_dom"/>
    <property type="match status" value="1"/>
</dbReference>
<dbReference type="OrthoDB" id="9803748at2"/>
<feature type="domain" description="Dihydroneopterin aldolase/epimerase" evidence="7">
    <location>
        <begin position="7"/>
        <end position="120"/>
    </location>
</feature>
<dbReference type="GO" id="GO:0004150">
    <property type="term" value="F:dihydroneopterin aldolase activity"/>
    <property type="evidence" value="ECO:0007669"/>
    <property type="project" value="UniProtKB-UniRule"/>
</dbReference>
<dbReference type="AlphaFoldDB" id="A0A0N7MX07"/>
<dbReference type="InterPro" id="IPR006157">
    <property type="entry name" value="FolB_dom"/>
</dbReference>
<name>A0A0N7MX07_9BACT</name>
<evidence type="ECO:0000259" key="7">
    <source>
        <dbReference type="SMART" id="SM00905"/>
    </source>
</evidence>
<dbReference type="EMBL" id="CZVI01000085">
    <property type="protein sequence ID" value="CUS95595.1"/>
    <property type="molecule type" value="Genomic_DNA"/>
</dbReference>
<dbReference type="Gene3D" id="3.30.1130.10">
    <property type="match status" value="1"/>
</dbReference>
<reference evidence="9 10" key="1">
    <citation type="submission" date="2015-11" db="EMBL/GenBank/DDBJ databases">
        <authorList>
            <person name="Zhang Y."/>
            <person name="Guo Z."/>
        </authorList>
    </citation>
    <scope>NUCLEOTIDE SEQUENCE [LARGE SCALE GENOMIC DNA]</scope>
    <source>
        <strain evidence="9">JGI-4</strain>
    </source>
</reference>
<dbReference type="GO" id="GO:0046656">
    <property type="term" value="P:folic acid biosynthetic process"/>
    <property type="evidence" value="ECO:0007669"/>
    <property type="project" value="UniProtKB-UniRule"/>
</dbReference>
<evidence type="ECO:0000256" key="3">
    <source>
        <dbReference type="ARBA" id="ARBA00005708"/>
    </source>
</evidence>
<dbReference type="RefSeq" id="WP_047134005.1">
    <property type="nucleotide sequence ID" value="NZ_CZVI01000085.1"/>
</dbReference>
<evidence type="ECO:0000256" key="1">
    <source>
        <dbReference type="ARBA" id="ARBA00001353"/>
    </source>
</evidence>
<dbReference type="Proteomes" id="UP000182200">
    <property type="component" value="Unassembled WGS sequence"/>
</dbReference>
<dbReference type="InterPro" id="IPR006156">
    <property type="entry name" value="Dihydroneopterin_aldolase"/>
</dbReference>
<reference evidence="8 11" key="2">
    <citation type="submission" date="2015-11" db="EMBL/GenBank/DDBJ databases">
        <authorList>
            <person name="Varghese N."/>
        </authorList>
    </citation>
    <scope>NUCLEOTIDE SEQUENCE [LARGE SCALE GENOMIC DNA]</scope>
    <source>
        <strain evidence="8 11">JGI-8</strain>
    </source>
</reference>
<evidence type="ECO:0000313" key="10">
    <source>
        <dbReference type="Proteomes" id="UP000182011"/>
    </source>
</evidence>
<comment type="function">
    <text evidence="6">Catalyzes the conversion of 7,8-dihydroneopterin to 6-hydroxymethyl-7,8-dihydropterin.</text>
</comment>
<dbReference type="EC" id="4.1.2.25" evidence="6"/>
<dbReference type="GO" id="GO:0046654">
    <property type="term" value="P:tetrahydrofolate biosynthetic process"/>
    <property type="evidence" value="ECO:0007669"/>
    <property type="project" value="UniProtKB-UniRule"/>
</dbReference>
<dbReference type="Proteomes" id="UP000182011">
    <property type="component" value="Unassembled WGS sequence"/>
</dbReference>
<comment type="similarity">
    <text evidence="3 6">Belongs to the DHNA family.</text>
</comment>
<dbReference type="NCBIfam" id="TIGR00525">
    <property type="entry name" value="folB"/>
    <property type="match status" value="1"/>
</dbReference>
<accession>A0A0P1M0Z8</accession>
<accession>A0A0P1LXM2</accession>
<dbReference type="PANTHER" id="PTHR42844:SF1">
    <property type="entry name" value="DIHYDRONEOPTERIN ALDOLASE 1-RELATED"/>
    <property type="match status" value="1"/>
</dbReference>
<proteinExistence type="inferred from homology"/>
<accession>A0A0S4MZ96</accession>
<keyword evidence="11" id="KW-1185">Reference proteome</keyword>
<dbReference type="Pfam" id="PF02152">
    <property type="entry name" value="FolB"/>
    <property type="match status" value="1"/>
</dbReference>
<evidence type="ECO:0000313" key="8">
    <source>
        <dbReference type="EMBL" id="CUS95595.1"/>
    </source>
</evidence>
<evidence type="ECO:0000313" key="11">
    <source>
        <dbReference type="Proteomes" id="UP000182200"/>
    </source>
</evidence>
<evidence type="ECO:0000313" key="9">
    <source>
        <dbReference type="EMBL" id="CUU04117.1"/>
    </source>
</evidence>
<accession>A0A0N7MVE2</accession>
<protein>
    <recommendedName>
        <fullName evidence="6">7,8-dihydroneopterin aldolase</fullName>
        <ecNumber evidence="6">4.1.2.25</ecNumber>
    </recommendedName>
</protein>
<keyword evidence="5 6" id="KW-0456">Lyase</keyword>
<accession>A0A0P1L759</accession>
<evidence type="ECO:0000256" key="2">
    <source>
        <dbReference type="ARBA" id="ARBA00005013"/>
    </source>
</evidence>
<evidence type="ECO:0000256" key="5">
    <source>
        <dbReference type="ARBA" id="ARBA00023239"/>
    </source>
</evidence>
<accession>A0A0N7MX07</accession>
<organism evidence="9 10">
    <name type="scientific">Candidatus Kryptonium thompsonii</name>
    <dbReference type="NCBI Taxonomy" id="1633631"/>
    <lineage>
        <taxon>Bacteria</taxon>
        <taxon>Pseudomonadati</taxon>
        <taxon>Candidatus Kryptoniota</taxon>
        <taxon>Candidatus Kryptonium</taxon>
    </lineage>
</organism>
<accession>A0A0P1P9K5</accession>
<keyword evidence="4 6" id="KW-0289">Folate biosynthesis</keyword>
<dbReference type="SUPFAM" id="SSF55620">
    <property type="entry name" value="Tetrahydrobiopterin biosynthesis enzymes-like"/>
    <property type="match status" value="1"/>
</dbReference>
<accession>A0A0P1LDK9</accession>
<accession>A0A0P1MQW9</accession>